<gene>
    <name evidence="1" type="ORF">BPO_2199</name>
</gene>
<evidence type="ECO:0000313" key="1">
    <source>
        <dbReference type="EMBL" id="WOC52846.1"/>
    </source>
</evidence>
<protein>
    <submittedName>
        <fullName evidence="1">Uncharacterized protein</fullName>
    </submittedName>
</protein>
<dbReference type="KEGG" id="bpor:BPO_2199"/>
<dbReference type="NCBIfam" id="TIGR04549">
    <property type="entry name" value="LP_HExxH_w_tonB"/>
    <property type="match status" value="1"/>
</dbReference>
<evidence type="ECO:0000313" key="2">
    <source>
        <dbReference type="Proteomes" id="UP001432059"/>
    </source>
</evidence>
<name>A0AAU0F5W0_9FLAO</name>
<keyword evidence="2" id="KW-1185">Reference proteome</keyword>
<accession>A0AAU0F5W0</accession>
<proteinExistence type="predicted"/>
<dbReference type="Pfam" id="PF15890">
    <property type="entry name" value="Peptidase_Mx1"/>
    <property type="match status" value="1"/>
</dbReference>
<organism evidence="1 2">
    <name type="scientific">Bergeyella porcorum</name>
    <dbReference type="NCBI Taxonomy" id="1735111"/>
    <lineage>
        <taxon>Bacteria</taxon>
        <taxon>Pseudomonadati</taxon>
        <taxon>Bacteroidota</taxon>
        <taxon>Flavobacteriia</taxon>
        <taxon>Flavobacteriales</taxon>
        <taxon>Weeksellaceae</taxon>
        <taxon>Bergeyella</taxon>
    </lineage>
</organism>
<dbReference type="Proteomes" id="UP001432059">
    <property type="component" value="Chromosome"/>
</dbReference>
<reference evidence="1" key="1">
    <citation type="submission" date="2023-10" db="EMBL/GenBank/DDBJ databases">
        <title>Characterization and whole genome sequencing of a novel strain of Bergeyella porcorum QD2021 isolated from pig.</title>
        <authorList>
            <person name="Liu G."/>
            <person name="Chen C."/>
            <person name="Han X."/>
        </authorList>
    </citation>
    <scope>NUCLEOTIDE SEQUENCE</scope>
    <source>
        <strain evidence="1">QD2021</strain>
    </source>
</reference>
<dbReference type="EMBL" id="CP136426">
    <property type="protein sequence ID" value="WOC52846.1"/>
    <property type="molecule type" value="Genomic_DNA"/>
</dbReference>
<dbReference type="InterPro" id="IPR030890">
    <property type="entry name" value="LP_HExxH_w_TonB"/>
</dbReference>
<sequence length="293" mass="33961">MVESQHLIPSTELDTWIKDSITTPYGIAVEYRWNRNNITPGTYTNPANPEKVKEVLKTIKTLWIETYSLPNLGKSDFMKGKNPIKIHIYGGKNIDGNGVELISKPNALGVEMYLYNADDFDAKDEEKVFILMRSVHHQFAKRLVELIPYDRDAFMQISQKKYTFTTEPLKTLVQGYTSRKELYSLDNYFNKKGFFTFHSTISPEDDFAEIVSATIMHTPGEMEQAKINAQTPYQDYGSDPEVQQAYNEQAKQAYKEFTAKQIMVEEYFSKNLKINIKRLQLANLERMKNYVKP</sequence>
<dbReference type="AlphaFoldDB" id="A0AAU0F5W0"/>
<dbReference type="Gene3D" id="3.40.390.70">
    <property type="match status" value="1"/>
</dbReference>